<proteinExistence type="predicted"/>
<dbReference type="InterPro" id="IPR000866">
    <property type="entry name" value="AhpC/TSA"/>
</dbReference>
<dbReference type="Proteomes" id="UP000443582">
    <property type="component" value="Unassembled WGS sequence"/>
</dbReference>
<sequence>MMKLLIAILLTSLTFALSPGEKAPEFILMNQKGELVSLENLKGRRIVLEWYNEGCPFVRKHYDSKNMQETQTFALRHGYTWLTINSSNVGKQGYIEDSEAAKKRLKAEGSRAQHFLLDTKGVTGRLYNAKTTPEIFIINEQGRIDYMGGIDSIPSADKSDIQKAENYVKTAIKEIAKGEKVSTAKTKPYGCSVKY</sequence>
<dbReference type="InterPro" id="IPR013766">
    <property type="entry name" value="Thioredoxin_domain"/>
</dbReference>
<gene>
    <name evidence="2" type="ORF">DAY19_12820</name>
</gene>
<evidence type="ECO:0000313" key="3">
    <source>
        <dbReference type="Proteomes" id="UP000443582"/>
    </source>
</evidence>
<evidence type="ECO:0000259" key="1">
    <source>
        <dbReference type="PROSITE" id="PS51352"/>
    </source>
</evidence>
<dbReference type="PANTHER" id="PTHR43640">
    <property type="entry name" value="OS07G0260300 PROTEIN"/>
    <property type="match status" value="1"/>
</dbReference>
<name>A0ABY0ID30_9BACT</name>
<dbReference type="PANTHER" id="PTHR43640:SF1">
    <property type="entry name" value="THIOREDOXIN-DEPENDENT PEROXIREDOXIN"/>
    <property type="match status" value="1"/>
</dbReference>
<comment type="caution">
    <text evidence="2">The sequence shown here is derived from an EMBL/GenBank/DDBJ whole genome shotgun (WGS) entry which is preliminary data.</text>
</comment>
<reference evidence="3" key="1">
    <citation type="journal article" date="2019" name="Int. J. Syst. Evol. Microbiol.">
        <title>Halobacteriovorax valvorus sp. nov., a novel prokaryotic predator isolated from coastal seawater of China.</title>
        <authorList>
            <person name="Chen M.-X."/>
        </authorList>
    </citation>
    <scope>NUCLEOTIDE SEQUENCE [LARGE SCALE GENOMIC DNA]</scope>
    <source>
        <strain evidence="3">BL9</strain>
    </source>
</reference>
<dbReference type="SUPFAM" id="SSF52833">
    <property type="entry name" value="Thioredoxin-like"/>
    <property type="match status" value="1"/>
</dbReference>
<dbReference type="EMBL" id="QDKL01000003">
    <property type="protein sequence ID" value="RZF20860.1"/>
    <property type="molecule type" value="Genomic_DNA"/>
</dbReference>
<dbReference type="InterPro" id="IPR036249">
    <property type="entry name" value="Thioredoxin-like_sf"/>
</dbReference>
<organism evidence="2 3">
    <name type="scientific">Halobacteriovorax vibrionivorans</name>
    <dbReference type="NCBI Taxonomy" id="2152716"/>
    <lineage>
        <taxon>Bacteria</taxon>
        <taxon>Pseudomonadati</taxon>
        <taxon>Bdellovibrionota</taxon>
        <taxon>Bacteriovoracia</taxon>
        <taxon>Bacteriovoracales</taxon>
        <taxon>Halobacteriovoraceae</taxon>
        <taxon>Halobacteriovorax</taxon>
    </lineage>
</organism>
<evidence type="ECO:0000313" key="2">
    <source>
        <dbReference type="EMBL" id="RZF20860.1"/>
    </source>
</evidence>
<feature type="domain" description="Thioredoxin" evidence="1">
    <location>
        <begin position="17"/>
        <end position="173"/>
    </location>
</feature>
<keyword evidence="3" id="KW-1185">Reference proteome</keyword>
<dbReference type="Pfam" id="PF00578">
    <property type="entry name" value="AhpC-TSA"/>
    <property type="match status" value="1"/>
</dbReference>
<dbReference type="InterPro" id="IPR047262">
    <property type="entry name" value="PRX-like1"/>
</dbReference>
<protein>
    <submittedName>
        <fullName evidence="2">Redoxin domain-containing protein</fullName>
    </submittedName>
</protein>
<dbReference type="PROSITE" id="PS51352">
    <property type="entry name" value="THIOREDOXIN_2"/>
    <property type="match status" value="1"/>
</dbReference>
<accession>A0ABY0ID30</accession>
<dbReference type="Gene3D" id="3.40.30.10">
    <property type="entry name" value="Glutaredoxin"/>
    <property type="match status" value="1"/>
</dbReference>